<dbReference type="EMBL" id="CP042906">
    <property type="protein sequence ID" value="QEX19406.1"/>
    <property type="molecule type" value="Genomic_DNA"/>
</dbReference>
<dbReference type="PRINTS" id="PR00080">
    <property type="entry name" value="SDRFAMILY"/>
</dbReference>
<comment type="similarity">
    <text evidence="1">Belongs to the short-chain dehydrogenases/reductases (SDR) family.</text>
</comment>
<dbReference type="AlphaFoldDB" id="A0A5J6MXA7"/>
<dbReference type="InterPro" id="IPR002347">
    <property type="entry name" value="SDR_fam"/>
</dbReference>
<dbReference type="Pfam" id="PF13561">
    <property type="entry name" value="adh_short_C2"/>
    <property type="match status" value="1"/>
</dbReference>
<organism evidence="2 3">
    <name type="scientific">Hypericibacter terrae</name>
    <dbReference type="NCBI Taxonomy" id="2602015"/>
    <lineage>
        <taxon>Bacteria</taxon>
        <taxon>Pseudomonadati</taxon>
        <taxon>Pseudomonadota</taxon>
        <taxon>Alphaproteobacteria</taxon>
        <taxon>Rhodospirillales</taxon>
        <taxon>Dongiaceae</taxon>
        <taxon>Hypericibacter</taxon>
    </lineage>
</organism>
<dbReference type="Proteomes" id="UP000326202">
    <property type="component" value="Chromosome"/>
</dbReference>
<dbReference type="PRINTS" id="PR00081">
    <property type="entry name" value="GDHRDH"/>
</dbReference>
<dbReference type="RefSeq" id="WP_151179472.1">
    <property type="nucleotide sequence ID" value="NZ_CP042906.1"/>
</dbReference>
<dbReference type="PANTHER" id="PTHR42760:SF135">
    <property type="entry name" value="BLL7886 PROTEIN"/>
    <property type="match status" value="1"/>
</dbReference>
<keyword evidence="3" id="KW-1185">Reference proteome</keyword>
<dbReference type="GO" id="GO:0030497">
    <property type="term" value="P:fatty acid elongation"/>
    <property type="evidence" value="ECO:0007669"/>
    <property type="project" value="TreeGrafter"/>
</dbReference>
<accession>A0A5J6MXA7</accession>
<sequence>MSDVAASPSSTVPAGQPVLERFVLTGRVALVTGAAQGLGAAMAEALAEAGAHVVLNDINPAALETRCAELTGLGHSVEGLPFDVTDAAAVAAALRQLGERRGRLDILVNNAGIAVYQGIADHDLGEWHRVMNVNLNALFVVGREAAALMAKGGYGRIINISSVLGLVSRPGIPSYVVSKHGVVGLTHAMASDLGSQGITCNALAPGYFQTPMSDTLTAKPDFYRMIANRTPLKRWADPHELKGPVVFLASPASSFVNGLVMTVDGGMTASLF</sequence>
<dbReference type="PANTHER" id="PTHR42760">
    <property type="entry name" value="SHORT-CHAIN DEHYDROGENASES/REDUCTASES FAMILY MEMBER"/>
    <property type="match status" value="1"/>
</dbReference>
<dbReference type="PROSITE" id="PS00061">
    <property type="entry name" value="ADH_SHORT"/>
    <property type="match status" value="1"/>
</dbReference>
<name>A0A5J6MXA7_9PROT</name>
<dbReference type="GO" id="GO:0016616">
    <property type="term" value="F:oxidoreductase activity, acting on the CH-OH group of donors, NAD or NADP as acceptor"/>
    <property type="evidence" value="ECO:0007669"/>
    <property type="project" value="TreeGrafter"/>
</dbReference>
<dbReference type="OrthoDB" id="286404at2"/>
<dbReference type="InterPro" id="IPR020904">
    <property type="entry name" value="Sc_DH/Rdtase_CS"/>
</dbReference>
<evidence type="ECO:0000313" key="3">
    <source>
        <dbReference type="Proteomes" id="UP000326202"/>
    </source>
</evidence>
<dbReference type="FunFam" id="3.40.50.720:FF:000084">
    <property type="entry name" value="Short-chain dehydrogenase reductase"/>
    <property type="match status" value="1"/>
</dbReference>
<protein>
    <submittedName>
        <fullName evidence="2">Gluconate 5-dehydrogenase</fullName>
    </submittedName>
</protein>
<reference evidence="2 3" key="1">
    <citation type="submission" date="2019-08" db="EMBL/GenBank/DDBJ databases">
        <title>Hyperibacter terrae gen. nov., sp. nov. and Hyperibacter viscosus sp. nov., two new members in the family Rhodospirillaceae isolated from the rhizosphere of Hypericum perforatum.</title>
        <authorList>
            <person name="Noviana Z."/>
        </authorList>
    </citation>
    <scope>NUCLEOTIDE SEQUENCE [LARGE SCALE GENOMIC DNA]</scope>
    <source>
        <strain evidence="2 3">R5913</strain>
    </source>
</reference>
<evidence type="ECO:0000256" key="1">
    <source>
        <dbReference type="ARBA" id="ARBA00006484"/>
    </source>
</evidence>
<evidence type="ECO:0000313" key="2">
    <source>
        <dbReference type="EMBL" id="QEX19406.1"/>
    </source>
</evidence>
<gene>
    <name evidence="2" type="ORF">FRZ44_47190</name>
</gene>
<dbReference type="SUPFAM" id="SSF51735">
    <property type="entry name" value="NAD(P)-binding Rossmann-fold domains"/>
    <property type="match status" value="1"/>
</dbReference>
<dbReference type="KEGG" id="htq:FRZ44_47190"/>
<proteinExistence type="inferred from homology"/>
<dbReference type="Gene3D" id="3.40.50.720">
    <property type="entry name" value="NAD(P)-binding Rossmann-like Domain"/>
    <property type="match status" value="1"/>
</dbReference>
<dbReference type="InterPro" id="IPR036291">
    <property type="entry name" value="NAD(P)-bd_dom_sf"/>
</dbReference>